<dbReference type="InterPro" id="IPR050091">
    <property type="entry name" value="PKS_NRPS_Biosynth_Enz"/>
</dbReference>
<dbReference type="PROSITE" id="PS52019">
    <property type="entry name" value="PKS_MFAS_DH"/>
    <property type="match status" value="1"/>
</dbReference>
<dbReference type="CDD" id="cd00833">
    <property type="entry name" value="PKS"/>
    <property type="match status" value="2"/>
</dbReference>
<feature type="domain" description="PKS/mFAS DH" evidence="13">
    <location>
        <begin position="581"/>
        <end position="860"/>
    </location>
</feature>
<dbReference type="Pfam" id="PF14765">
    <property type="entry name" value="PS-DH"/>
    <property type="match status" value="1"/>
</dbReference>
<evidence type="ECO:0000313" key="14">
    <source>
        <dbReference type="EMBL" id="SPF68546.1"/>
    </source>
</evidence>
<dbReference type="Gene3D" id="1.10.1200.10">
    <property type="entry name" value="ACP-like"/>
    <property type="match status" value="1"/>
</dbReference>
<dbReference type="InterPro" id="IPR029045">
    <property type="entry name" value="ClpP/crotonase-like_dom_sf"/>
</dbReference>
<dbReference type="SUPFAM" id="SSF52096">
    <property type="entry name" value="ClpP/crotonase"/>
    <property type="match status" value="1"/>
</dbReference>
<dbReference type="Gene3D" id="3.90.226.10">
    <property type="entry name" value="2-enoyl-CoA Hydratase, Chain A, domain 1"/>
    <property type="match status" value="1"/>
</dbReference>
<dbReference type="InterPro" id="IPR036291">
    <property type="entry name" value="NAD(P)-bd_dom_sf"/>
</dbReference>
<comment type="similarity">
    <text evidence="10">Belongs to the enoyl-CoA hydratase/isomerase family.</text>
</comment>
<dbReference type="Pfam" id="PF00378">
    <property type="entry name" value="ECH_1"/>
    <property type="match status" value="1"/>
</dbReference>
<dbReference type="GO" id="GO:0006633">
    <property type="term" value="P:fatty acid biosynthetic process"/>
    <property type="evidence" value="ECO:0007669"/>
    <property type="project" value="InterPro"/>
</dbReference>
<keyword evidence="15" id="KW-1185">Reference proteome</keyword>
<keyword evidence="4" id="KW-0963">Cytoplasm</keyword>
<keyword evidence="3" id="KW-0596">Phosphopantetheine</keyword>
<evidence type="ECO:0000259" key="11">
    <source>
        <dbReference type="PROSITE" id="PS50075"/>
    </source>
</evidence>
<dbReference type="GO" id="GO:0071770">
    <property type="term" value="P:DIM/DIP cell wall layer assembly"/>
    <property type="evidence" value="ECO:0007669"/>
    <property type="project" value="TreeGrafter"/>
</dbReference>
<dbReference type="InterPro" id="IPR020841">
    <property type="entry name" value="PKS_Beta-ketoAc_synthase_dom"/>
</dbReference>
<dbReference type="InterPro" id="IPR009081">
    <property type="entry name" value="PP-bd_ACP"/>
</dbReference>
<dbReference type="InterPro" id="IPR018201">
    <property type="entry name" value="Ketoacyl_synth_AS"/>
</dbReference>
<proteinExistence type="inferred from homology"/>
<dbReference type="SUPFAM" id="SSF53901">
    <property type="entry name" value="Thiolase-like"/>
    <property type="match status" value="2"/>
</dbReference>
<dbReference type="GO" id="GO:0005737">
    <property type="term" value="C:cytoplasm"/>
    <property type="evidence" value="ECO:0007669"/>
    <property type="project" value="UniProtKB-SubCell"/>
</dbReference>
<keyword evidence="5" id="KW-0597">Phosphoprotein</keyword>
<keyword evidence="6" id="KW-0808">Transferase</keyword>
<name>A0A375I124_9ACTN</name>
<dbReference type="FunFam" id="3.40.47.10:FF:000019">
    <property type="entry name" value="Polyketide synthase type I"/>
    <property type="match status" value="2"/>
</dbReference>
<dbReference type="Pfam" id="PF02801">
    <property type="entry name" value="Ketoacyl-synt_C"/>
    <property type="match status" value="2"/>
</dbReference>
<organism evidence="14 15">
    <name type="scientific">Propionibacterium ruminifibrarum</name>
    <dbReference type="NCBI Taxonomy" id="1962131"/>
    <lineage>
        <taxon>Bacteria</taxon>
        <taxon>Bacillati</taxon>
        <taxon>Actinomycetota</taxon>
        <taxon>Actinomycetes</taxon>
        <taxon>Propionibacteriales</taxon>
        <taxon>Propionibacteriaceae</taxon>
        <taxon>Propionibacterium</taxon>
    </lineage>
</organism>
<keyword evidence="7" id="KW-0677">Repeat</keyword>
<dbReference type="SMART" id="SM00823">
    <property type="entry name" value="PKS_PP"/>
    <property type="match status" value="1"/>
</dbReference>
<reference evidence="15" key="1">
    <citation type="submission" date="2018-02" db="EMBL/GenBank/DDBJ databases">
        <authorList>
            <person name="Hornung B."/>
        </authorList>
    </citation>
    <scope>NUCLEOTIDE SEQUENCE [LARGE SCALE GENOMIC DNA]</scope>
</reference>
<dbReference type="Gene3D" id="3.10.129.10">
    <property type="entry name" value="Hotdog Thioesterase"/>
    <property type="match status" value="1"/>
</dbReference>
<evidence type="ECO:0000256" key="7">
    <source>
        <dbReference type="ARBA" id="ARBA00022737"/>
    </source>
</evidence>
<dbReference type="PROSITE" id="PS50075">
    <property type="entry name" value="CARRIER"/>
    <property type="match status" value="1"/>
</dbReference>
<comment type="pathway">
    <text evidence="2">Antibiotic biosynthesis.</text>
</comment>
<dbReference type="InterPro" id="IPR016039">
    <property type="entry name" value="Thiolase-like"/>
</dbReference>
<feature type="region of interest" description="N-terminal hotdog fold" evidence="9">
    <location>
        <begin position="581"/>
        <end position="699"/>
    </location>
</feature>
<dbReference type="SUPFAM" id="SSF47336">
    <property type="entry name" value="ACP-like"/>
    <property type="match status" value="1"/>
</dbReference>
<evidence type="ECO:0000256" key="10">
    <source>
        <dbReference type="RuleBase" id="RU003707"/>
    </source>
</evidence>
<sequence>MSGVFPDSPDIDSLWDHLVNHRDMVREVEPWRWDPSIHYSPERPGTSGPDCKWQGMVPDVDRFDPLFFSISPKEAEVMDPQQRLLLQEAWRAVEDAGYTPTQLSSGTCGVYIGANHGDYEFRLDHSASELAAQTMTGSLTSILAARVSYHMNLTGPNLAIDTACSSSLVALCLAAEALRKGECDTALAGGVAIFTTERLFVMASRGGMLSRTGHCHAFDDDGDGFVPSEAVGVVMLKRLGDARRDADHIYGVIEAFGMNHDGRTNGLTAPSPVSQFRLIDGIYERSGIDPQSISYVESHGTGTKLGDPIEVSALTKAFRRHTQATGFCGLGSVKSNLGHSLCASGVVSFIKVMLCLQHQQLVGNLNFVHPNQQIDFASSPFTVVTDTVDWEPAPGQPRRAGISSFGLSGTNAHIVVREAPVQEASEPDVTSVDEVIMISAKHPMSLRDNVVALRRYLSEHPDLNWRDVAFTLGQGRMAMDYRIAIITDGIDACLEALAPFEDQDMVDREAVCVQAGVKGRLGENNGHAGLLAELRVAQGDRRHALLAQVQQLVLEGHDLPDWAQMHDAGGPRPRRIPLPTYRFLQERCWVGPRCPEHSSATRDIVVPPRASYLDDHRFAGAPVVPGARWLDVMDQFSRQAQGTRGLSEIRWEALVAPGETVHLTTEDESSHVAVLLADGTAVAKAATMKGAVDPHGELGRIRLRDRVPLLKDNRRVDSDAIYDRFLEMGMDYGPSFRAITSLEVGDDTVVAYLNPVQVDDLEPHSVLQPQVIDGVFQAVSGFRFVTYEGHSDWYLPHSLEEFIFNDDVNRVRTVIITSCEPRPEFPGTVGFDMELFDDHGLLVGRIRDYRVTRIERHSSAGDEDESITFMAPAPIILDDPPVRAEQHHRVALRWPPKIRAVTDALADDNGSNGLDVVIPIPSAEAFDEDPSAMTEAVVRPVFELVRGIIAQTTEQDIRVVCVIEGSRSQAPAGLSMLEGLARSIRHEEPRVTMTVLYVEDPARSSEALDQELSTCDGALVIQRGRHREAMGLYEIEAPTLEGLPDLVDPDAVILITGGMGGIGRLLATDLLDRGVAHVVTVGRSRPDDAKLDDLQSHARAHQSVTYMQCDITDATACADMISRIIDNFGRLDGIFHCAGIIRDGFLRFKSWAEVQQVLAPKTTGLVNLDRATRSIPLGFFVGFSSNASVTGNVGQSDYAMANAFMDSHLARRMTLVEAGQAHGRSLSVNWPYWFDGDMRPDDASLWVMRDLLGLDGLTTRNALGCLYRLMETGLGQVSVLPGDRTKILDKVPLQATFVAAESSKRRNDGASGEESSEWESSARQWLRELIAQGLGLSADRLDPHKDFEHYGLDSVMIVSINALLDEYFPKLSKTLLYEYQNLDDLTEYFFTHRRDDLNKLISLEGHTSDETPVPGAVAVRAAGVPTQQVIKVGNGGGREAAQPIAIIGLAGRFPKARDVEEFYQVLAAGTDCIETIPDDRWSFEHGHHDPTGQAPGSYPSRWGGFIDGVRDFDPLMFGMSPRDAERTDPQERLFLQTCWETLQDAGYSRDAVRGRRAGVFVGVMYNQYQSFGVEQTLAGNPMALSSDSSSIANRVSYAFDLSGPCMAVDTMCSSSLTAMHLACQAIRSGDCEMALAGGVNLTLHESKYQLLGSGNFLSTDGRCRSYGEGGTGYVPGEGVGCVLLKPLDKAIDDGDHIHALVYGTAVNHGGKTNGYTVPNPLAQAQVISEAMERAGWGLDDISYIEGHGTGTQLGDPIEITGLVRALGSTRADGPCPLGSVKSNIGHLESAAGIASLAKVLMMMRHGSYVPSLHSTTLNPNIDFDAVPFRVIQQSSPWDVDGPRRALITGFGAGGSNGALAVEQGVSRILTLQDAGPDEPFTIMLSARTISSLVDYAARLARAVQRARDDIRGRKAGAADLMVAEAGWMSALQYTLAVGRDAFKHRLLLEANDMNELIDALNIVAETSAEDVPDCYREVATSPKPVPDAERACMARELATGDLQRLAERWLQGQEIDWSRLAGRVARVGRLHGLPWPRPNNKPYWFLTGADEVPAPQTPRDPVAVTHSASPERAKRMREMLSQQMVKLAADGLRPLVHLDVEESGVAVVTMDDPGNNNSFTPALIDGLMVAFWQIWNNPEVRAVVLTGTPRVFSMGGTKEQLLGISRRELSFTDAPFLYTGLALTEVPVISAVRGHASGGGFMFGLFADLTVISDEGIYTSPFTKYGFTPGMGATYILEKRLGRNLALEMMMTARQYSGVELAARGAGIRSCPGGRVFEEAMSMASAIASHPRRTSVELKTHMLGSGIDDLLAAIDMEDAMHKRTFLPEVVNDRIAAFYVSDNSRGDEVDQSESDPGDDESFLEQLVAMVEQGSLTPAEAVLLERAEQKG</sequence>
<feature type="active site" description="Proton donor; for dehydratase activity" evidence="9">
    <location>
        <position position="773"/>
    </location>
</feature>
<dbReference type="GO" id="GO:0031177">
    <property type="term" value="F:phosphopantetheine binding"/>
    <property type="evidence" value="ECO:0007669"/>
    <property type="project" value="InterPro"/>
</dbReference>
<dbReference type="Pfam" id="PF08659">
    <property type="entry name" value="KR"/>
    <property type="match status" value="1"/>
</dbReference>
<dbReference type="CDD" id="cd08953">
    <property type="entry name" value="KR_2_SDR_x"/>
    <property type="match status" value="1"/>
</dbReference>
<dbReference type="PANTHER" id="PTHR43775:SF37">
    <property type="entry name" value="SI:DKEY-61P9.11"/>
    <property type="match status" value="1"/>
</dbReference>
<dbReference type="InterPro" id="IPR020807">
    <property type="entry name" value="PKS_DH"/>
</dbReference>
<dbReference type="PANTHER" id="PTHR43775">
    <property type="entry name" value="FATTY ACID SYNTHASE"/>
    <property type="match status" value="1"/>
</dbReference>
<dbReference type="InterPro" id="IPR032821">
    <property type="entry name" value="PKS_assoc"/>
</dbReference>
<dbReference type="Proteomes" id="UP000265962">
    <property type="component" value="Unassembled WGS sequence"/>
</dbReference>
<dbReference type="Gene3D" id="3.40.50.720">
    <property type="entry name" value="NAD(P)-binding Rossmann-like Domain"/>
    <property type="match status" value="1"/>
</dbReference>
<dbReference type="InterPro" id="IPR001753">
    <property type="entry name" value="Enoyl-CoA_hydra/iso"/>
</dbReference>
<dbReference type="Pfam" id="PF16197">
    <property type="entry name" value="KAsynt_C_assoc"/>
    <property type="match status" value="1"/>
</dbReference>
<dbReference type="GO" id="GO:0003857">
    <property type="term" value="F:(3S)-3-hydroxyacyl-CoA dehydrogenase (NAD+) activity"/>
    <property type="evidence" value="ECO:0007669"/>
    <property type="project" value="UniProtKB-EC"/>
</dbReference>
<dbReference type="InterPro" id="IPR014030">
    <property type="entry name" value="Ketoacyl_synth_N"/>
</dbReference>
<dbReference type="GO" id="GO:0004315">
    <property type="term" value="F:3-oxoacyl-[acyl-carrier-protein] synthase activity"/>
    <property type="evidence" value="ECO:0007669"/>
    <property type="project" value="InterPro"/>
</dbReference>
<dbReference type="PROSITE" id="PS52004">
    <property type="entry name" value="KS3_2"/>
    <property type="match status" value="2"/>
</dbReference>
<dbReference type="Pfam" id="PF22336">
    <property type="entry name" value="RhiE-like_linker"/>
    <property type="match status" value="1"/>
</dbReference>
<dbReference type="PROSITE" id="PS00606">
    <property type="entry name" value="KS3_1"/>
    <property type="match status" value="1"/>
</dbReference>
<evidence type="ECO:0000256" key="5">
    <source>
        <dbReference type="ARBA" id="ARBA00022553"/>
    </source>
</evidence>
<dbReference type="SMART" id="SM01294">
    <property type="entry name" value="PKS_PP_betabranch"/>
    <property type="match status" value="1"/>
</dbReference>
<feature type="region of interest" description="C-terminal hotdog fold" evidence="9">
    <location>
        <begin position="713"/>
        <end position="860"/>
    </location>
</feature>
<dbReference type="EMBL" id="OMOH01000005">
    <property type="protein sequence ID" value="SPF68546.1"/>
    <property type="molecule type" value="Genomic_DNA"/>
</dbReference>
<dbReference type="Pfam" id="PF00550">
    <property type="entry name" value="PP-binding"/>
    <property type="match status" value="1"/>
</dbReference>
<dbReference type="NCBIfam" id="NF005496">
    <property type="entry name" value="PRK07110.1"/>
    <property type="match status" value="1"/>
</dbReference>
<dbReference type="PROSITE" id="PS00166">
    <property type="entry name" value="ENOYL_COA_HYDRATASE"/>
    <property type="match status" value="1"/>
</dbReference>
<dbReference type="Gene3D" id="1.10.1240.100">
    <property type="match status" value="2"/>
</dbReference>
<evidence type="ECO:0000256" key="3">
    <source>
        <dbReference type="ARBA" id="ARBA00022450"/>
    </source>
</evidence>
<dbReference type="GO" id="GO:0005886">
    <property type="term" value="C:plasma membrane"/>
    <property type="evidence" value="ECO:0007669"/>
    <property type="project" value="TreeGrafter"/>
</dbReference>
<dbReference type="Pfam" id="PF00109">
    <property type="entry name" value="ketoacyl-synt"/>
    <property type="match status" value="2"/>
</dbReference>
<evidence type="ECO:0000259" key="13">
    <source>
        <dbReference type="PROSITE" id="PS52019"/>
    </source>
</evidence>
<dbReference type="InterPro" id="IPR049900">
    <property type="entry name" value="PKS_mFAS_DH"/>
</dbReference>
<dbReference type="InterPro" id="IPR054514">
    <property type="entry name" value="RhiE-like_linker"/>
</dbReference>
<protein>
    <submittedName>
        <fullName evidence="14">Uncharacterized protein</fullName>
    </submittedName>
</protein>
<dbReference type="InterPro" id="IPR049551">
    <property type="entry name" value="PKS_DH_C"/>
</dbReference>
<dbReference type="InterPro" id="IPR020806">
    <property type="entry name" value="PKS_PP-bd"/>
</dbReference>
<feature type="domain" description="Carrier" evidence="11">
    <location>
        <begin position="1320"/>
        <end position="1393"/>
    </location>
</feature>
<dbReference type="SUPFAM" id="SSF51735">
    <property type="entry name" value="NAD(P)-binding Rossmann-fold domains"/>
    <property type="match status" value="2"/>
</dbReference>
<comment type="subcellular location">
    <subcellularLocation>
        <location evidence="1">Cytoplasm</location>
    </subcellularLocation>
</comment>
<evidence type="ECO:0000313" key="15">
    <source>
        <dbReference type="Proteomes" id="UP000265962"/>
    </source>
</evidence>
<evidence type="ECO:0000256" key="6">
    <source>
        <dbReference type="ARBA" id="ARBA00022679"/>
    </source>
</evidence>
<dbReference type="InterPro" id="IPR014031">
    <property type="entry name" value="Ketoacyl_synth_C"/>
</dbReference>
<feature type="domain" description="Ketosynthase family 3 (KS3)" evidence="12">
    <location>
        <begin position="1"/>
        <end position="418"/>
    </location>
</feature>
<dbReference type="InterPro" id="IPR013968">
    <property type="entry name" value="PKS_KR"/>
</dbReference>
<gene>
    <name evidence="14" type="ORF">PROPJV5_1527</name>
</gene>
<dbReference type="GO" id="GO:0004312">
    <property type="term" value="F:fatty acid synthase activity"/>
    <property type="evidence" value="ECO:0007669"/>
    <property type="project" value="TreeGrafter"/>
</dbReference>
<evidence type="ECO:0000259" key="12">
    <source>
        <dbReference type="PROSITE" id="PS52004"/>
    </source>
</evidence>
<dbReference type="InterPro" id="IPR057326">
    <property type="entry name" value="KR_dom"/>
</dbReference>
<evidence type="ECO:0000256" key="4">
    <source>
        <dbReference type="ARBA" id="ARBA00022490"/>
    </source>
</evidence>
<feature type="domain" description="Ketosynthase family 3 (KS3)" evidence="12">
    <location>
        <begin position="1441"/>
        <end position="1863"/>
    </location>
</feature>
<dbReference type="CDD" id="cd06558">
    <property type="entry name" value="crotonase-like"/>
    <property type="match status" value="1"/>
</dbReference>
<evidence type="ECO:0000256" key="2">
    <source>
        <dbReference type="ARBA" id="ARBA00004792"/>
    </source>
</evidence>
<accession>A0A375I124</accession>
<dbReference type="InterPro" id="IPR036736">
    <property type="entry name" value="ACP-like_sf"/>
</dbReference>
<dbReference type="SMART" id="SM00825">
    <property type="entry name" value="PKS_KS"/>
    <property type="match status" value="2"/>
</dbReference>
<dbReference type="Gene3D" id="3.10.129.120">
    <property type="match status" value="1"/>
</dbReference>
<evidence type="ECO:0000256" key="1">
    <source>
        <dbReference type="ARBA" id="ARBA00004496"/>
    </source>
</evidence>
<evidence type="ECO:0000256" key="8">
    <source>
        <dbReference type="ARBA" id="ARBA00049556"/>
    </source>
</evidence>
<comment type="catalytic activity">
    <reaction evidence="8">
        <text>a (3S)-3-hydroxyacyl-CoA + NAD(+) = a 3-oxoacyl-CoA + NADH + H(+)</text>
        <dbReference type="Rhea" id="RHEA:22432"/>
        <dbReference type="ChEBI" id="CHEBI:15378"/>
        <dbReference type="ChEBI" id="CHEBI:57318"/>
        <dbReference type="ChEBI" id="CHEBI:57540"/>
        <dbReference type="ChEBI" id="CHEBI:57945"/>
        <dbReference type="ChEBI" id="CHEBI:90726"/>
        <dbReference type="EC" id="1.1.1.35"/>
    </reaction>
</comment>
<feature type="active site" description="Proton acceptor; for dehydratase activity" evidence="9">
    <location>
        <position position="616"/>
    </location>
</feature>
<dbReference type="SMART" id="SM00822">
    <property type="entry name" value="PKS_KR"/>
    <property type="match status" value="1"/>
</dbReference>
<dbReference type="InterPro" id="IPR018376">
    <property type="entry name" value="Enoyl-CoA_hyd/isom_CS"/>
</dbReference>
<dbReference type="Gene3D" id="3.40.47.10">
    <property type="match status" value="2"/>
</dbReference>
<dbReference type="SMART" id="SM00826">
    <property type="entry name" value="PKS_DH"/>
    <property type="match status" value="1"/>
</dbReference>
<evidence type="ECO:0000256" key="9">
    <source>
        <dbReference type="PROSITE-ProRule" id="PRU01363"/>
    </source>
</evidence>